<dbReference type="Proteomes" id="UP000593571">
    <property type="component" value="Unassembled WGS sequence"/>
</dbReference>
<keyword evidence="6" id="KW-0732">Signal</keyword>
<proteinExistence type="inferred from homology"/>
<feature type="compositionally biased region" description="Pro residues" evidence="5">
    <location>
        <begin position="178"/>
        <end position="187"/>
    </location>
</feature>
<dbReference type="GO" id="GO:0008270">
    <property type="term" value="F:zinc ion binding"/>
    <property type="evidence" value="ECO:0007669"/>
    <property type="project" value="InterPro"/>
</dbReference>
<evidence type="ECO:0000259" key="7">
    <source>
        <dbReference type="Pfam" id="PF00246"/>
    </source>
</evidence>
<feature type="signal peptide" evidence="6">
    <location>
        <begin position="1"/>
        <end position="20"/>
    </location>
</feature>
<keyword evidence="8" id="KW-0378">Hydrolase</keyword>
<dbReference type="InterPro" id="IPR057246">
    <property type="entry name" value="CARBOXYPEPT_ZN_1"/>
</dbReference>
<accession>A0A7J8JBV5</accession>
<feature type="domain" description="Peptidase M14" evidence="7">
    <location>
        <begin position="56"/>
        <end position="90"/>
    </location>
</feature>
<dbReference type="AlphaFoldDB" id="A0A7J8JBV5"/>
<gene>
    <name evidence="8" type="ORF">HJG63_003284</name>
</gene>
<keyword evidence="8" id="KW-0645">Protease</keyword>
<comment type="similarity">
    <text evidence="2">Belongs to the peptidase M14 family.</text>
</comment>
<dbReference type="EMBL" id="JACASE010000002">
    <property type="protein sequence ID" value="KAF6494363.1"/>
    <property type="molecule type" value="Genomic_DNA"/>
</dbReference>
<dbReference type="SUPFAM" id="SSF53187">
    <property type="entry name" value="Zn-dependent exopeptidases"/>
    <property type="match status" value="1"/>
</dbReference>
<sequence>MKPLPGTLYLLGMLVHGGLGCDRSLARNRQEVVGKTVTSRRNLETYSYNKYHPMGEISQPSNNPKKIIWMDCGIHTREWIAPAFCQWFVKEDRLWRKSRSAHDNSKCFGTDLNQNFNVSWCTSSQPGTCMEVERAWDLDQVMVQAWTRETLKGFYERSKWNGMSLTSPSPSRGQHVPPTTPNPPPTIHLPSCRILISAGEEMKAKEE</sequence>
<organism evidence="8 9">
    <name type="scientific">Rousettus aegyptiacus</name>
    <name type="common">Egyptian fruit bat</name>
    <name type="synonym">Pteropus aegyptiacus</name>
    <dbReference type="NCBI Taxonomy" id="9407"/>
    <lineage>
        <taxon>Eukaryota</taxon>
        <taxon>Metazoa</taxon>
        <taxon>Chordata</taxon>
        <taxon>Craniata</taxon>
        <taxon>Vertebrata</taxon>
        <taxon>Euteleostomi</taxon>
        <taxon>Mammalia</taxon>
        <taxon>Eutheria</taxon>
        <taxon>Laurasiatheria</taxon>
        <taxon>Chiroptera</taxon>
        <taxon>Yinpterochiroptera</taxon>
        <taxon>Pteropodoidea</taxon>
        <taxon>Pteropodidae</taxon>
        <taxon>Rousettinae</taxon>
        <taxon>Rousettus</taxon>
    </lineage>
</organism>
<dbReference type="GO" id="GO:0004181">
    <property type="term" value="F:metallocarboxypeptidase activity"/>
    <property type="evidence" value="ECO:0007669"/>
    <property type="project" value="InterPro"/>
</dbReference>
<evidence type="ECO:0000256" key="1">
    <source>
        <dbReference type="ARBA" id="ARBA00001947"/>
    </source>
</evidence>
<dbReference type="Gene3D" id="3.40.630.10">
    <property type="entry name" value="Zn peptidases"/>
    <property type="match status" value="2"/>
</dbReference>
<name>A0A7J8JBV5_ROUAE</name>
<evidence type="ECO:0000256" key="4">
    <source>
        <dbReference type="ARBA" id="ARBA00022833"/>
    </source>
</evidence>
<evidence type="ECO:0000256" key="6">
    <source>
        <dbReference type="SAM" id="SignalP"/>
    </source>
</evidence>
<evidence type="ECO:0000256" key="2">
    <source>
        <dbReference type="ARBA" id="ARBA00005988"/>
    </source>
</evidence>
<dbReference type="PROSITE" id="PS51257">
    <property type="entry name" value="PROKAR_LIPOPROTEIN"/>
    <property type="match status" value="1"/>
</dbReference>
<dbReference type="InterPro" id="IPR000834">
    <property type="entry name" value="Peptidase_M14"/>
</dbReference>
<evidence type="ECO:0000256" key="3">
    <source>
        <dbReference type="ARBA" id="ARBA00022723"/>
    </source>
</evidence>
<evidence type="ECO:0000256" key="5">
    <source>
        <dbReference type="SAM" id="MobiDB-lite"/>
    </source>
</evidence>
<evidence type="ECO:0000313" key="8">
    <source>
        <dbReference type="EMBL" id="KAF6494363.1"/>
    </source>
</evidence>
<dbReference type="PANTHER" id="PTHR11705">
    <property type="entry name" value="PROTEASE FAMILY M14 CARBOXYPEPTIDASE A,B"/>
    <property type="match status" value="1"/>
</dbReference>
<feature type="chain" id="PRO_5029687361" evidence="6">
    <location>
        <begin position="21"/>
        <end position="207"/>
    </location>
</feature>
<dbReference type="GO" id="GO:0006508">
    <property type="term" value="P:proteolysis"/>
    <property type="evidence" value="ECO:0007669"/>
    <property type="project" value="InterPro"/>
</dbReference>
<protein>
    <submittedName>
        <fullName evidence="8">Carboxypeptidase O</fullName>
    </submittedName>
</protein>
<dbReference type="PROSITE" id="PS00132">
    <property type="entry name" value="CARBOXYPEPT_ZN_1"/>
    <property type="match status" value="1"/>
</dbReference>
<dbReference type="Pfam" id="PF00246">
    <property type="entry name" value="Peptidase_M14"/>
    <property type="match status" value="2"/>
</dbReference>
<reference evidence="8 9" key="1">
    <citation type="journal article" date="2020" name="Nature">
        <title>Six reference-quality genomes reveal evolution of bat adaptations.</title>
        <authorList>
            <person name="Jebb D."/>
            <person name="Huang Z."/>
            <person name="Pippel M."/>
            <person name="Hughes G.M."/>
            <person name="Lavrichenko K."/>
            <person name="Devanna P."/>
            <person name="Winkler S."/>
            <person name="Jermiin L.S."/>
            <person name="Skirmuntt E.C."/>
            <person name="Katzourakis A."/>
            <person name="Burkitt-Gray L."/>
            <person name="Ray D.A."/>
            <person name="Sullivan K.A.M."/>
            <person name="Roscito J.G."/>
            <person name="Kirilenko B.M."/>
            <person name="Davalos L.M."/>
            <person name="Corthals A.P."/>
            <person name="Power M.L."/>
            <person name="Jones G."/>
            <person name="Ransome R.D."/>
            <person name="Dechmann D.K.N."/>
            <person name="Locatelli A.G."/>
            <person name="Puechmaille S.J."/>
            <person name="Fedrigo O."/>
            <person name="Jarvis E.D."/>
            <person name="Hiller M."/>
            <person name="Vernes S.C."/>
            <person name="Myers E.W."/>
            <person name="Teeling E.C."/>
        </authorList>
    </citation>
    <scope>NUCLEOTIDE SEQUENCE [LARGE SCALE GENOMIC DNA]</scope>
    <source>
        <strain evidence="8">MRouAeg1</strain>
        <tissue evidence="8">Muscle</tissue>
    </source>
</reference>
<comment type="caution">
    <text evidence="8">The sequence shown here is derived from an EMBL/GenBank/DDBJ whole genome shotgun (WGS) entry which is preliminary data.</text>
</comment>
<dbReference type="PANTHER" id="PTHR11705:SF91">
    <property type="entry name" value="FI01817P-RELATED"/>
    <property type="match status" value="1"/>
</dbReference>
<feature type="domain" description="Peptidase M14" evidence="7">
    <location>
        <begin position="91"/>
        <end position="123"/>
    </location>
</feature>
<keyword evidence="8" id="KW-0121">Carboxypeptidase</keyword>
<feature type="region of interest" description="Disordered" evidence="5">
    <location>
        <begin position="165"/>
        <end position="188"/>
    </location>
</feature>
<dbReference type="GO" id="GO:0005615">
    <property type="term" value="C:extracellular space"/>
    <property type="evidence" value="ECO:0007669"/>
    <property type="project" value="TreeGrafter"/>
</dbReference>
<keyword evidence="3" id="KW-0479">Metal-binding</keyword>
<evidence type="ECO:0000313" key="9">
    <source>
        <dbReference type="Proteomes" id="UP000593571"/>
    </source>
</evidence>
<keyword evidence="4" id="KW-0862">Zinc</keyword>
<keyword evidence="9" id="KW-1185">Reference proteome</keyword>
<comment type="cofactor">
    <cofactor evidence="1">
        <name>Zn(2+)</name>
        <dbReference type="ChEBI" id="CHEBI:29105"/>
    </cofactor>
</comment>